<feature type="transmembrane region" description="Helical" evidence="6">
    <location>
        <begin position="116"/>
        <end position="134"/>
    </location>
</feature>
<feature type="transmembrane region" description="Helical" evidence="6">
    <location>
        <begin position="146"/>
        <end position="165"/>
    </location>
</feature>
<dbReference type="PANTHER" id="PTHR32322:SF2">
    <property type="entry name" value="EAMA DOMAIN-CONTAINING PROTEIN"/>
    <property type="match status" value="1"/>
</dbReference>
<feature type="domain" description="EamA" evidence="7">
    <location>
        <begin position="2"/>
        <end position="132"/>
    </location>
</feature>
<keyword evidence="5 6" id="KW-0472">Membrane</keyword>
<dbReference type="InterPro" id="IPR050638">
    <property type="entry name" value="AA-Vitamin_Transporters"/>
</dbReference>
<protein>
    <submittedName>
        <fullName evidence="8">Uncharacterized membrane protein</fullName>
    </submittedName>
</protein>
<dbReference type="OrthoDB" id="9806718at2"/>
<gene>
    <name evidence="8" type="ORF">SAMN05421790_11017</name>
</gene>
<organism evidence="8 9">
    <name type="scientific">Kroppenstedtia eburnea</name>
    <dbReference type="NCBI Taxonomy" id="714067"/>
    <lineage>
        <taxon>Bacteria</taxon>
        <taxon>Bacillati</taxon>
        <taxon>Bacillota</taxon>
        <taxon>Bacilli</taxon>
        <taxon>Bacillales</taxon>
        <taxon>Thermoactinomycetaceae</taxon>
        <taxon>Kroppenstedtia</taxon>
    </lineage>
</organism>
<evidence type="ECO:0000256" key="5">
    <source>
        <dbReference type="ARBA" id="ARBA00023136"/>
    </source>
</evidence>
<dbReference type="InterPro" id="IPR037185">
    <property type="entry name" value="EmrE-like"/>
</dbReference>
<evidence type="ECO:0000259" key="7">
    <source>
        <dbReference type="Pfam" id="PF00892"/>
    </source>
</evidence>
<dbReference type="Gene3D" id="1.10.3730.20">
    <property type="match status" value="2"/>
</dbReference>
<evidence type="ECO:0000313" key="9">
    <source>
        <dbReference type="Proteomes" id="UP000186795"/>
    </source>
</evidence>
<dbReference type="InterPro" id="IPR000620">
    <property type="entry name" value="EamA_dom"/>
</dbReference>
<dbReference type="GO" id="GO:0016020">
    <property type="term" value="C:membrane"/>
    <property type="evidence" value="ECO:0007669"/>
    <property type="project" value="UniProtKB-SubCell"/>
</dbReference>
<dbReference type="AlphaFoldDB" id="A0A1N7NS18"/>
<feature type="transmembrane region" description="Helical" evidence="6">
    <location>
        <begin position="90"/>
        <end position="110"/>
    </location>
</feature>
<evidence type="ECO:0000256" key="6">
    <source>
        <dbReference type="SAM" id="Phobius"/>
    </source>
</evidence>
<reference evidence="9" key="1">
    <citation type="submission" date="2017-01" db="EMBL/GenBank/DDBJ databases">
        <authorList>
            <person name="Varghese N."/>
            <person name="Submissions S."/>
        </authorList>
    </citation>
    <scope>NUCLEOTIDE SEQUENCE [LARGE SCALE GENOMIC DNA]</scope>
    <source>
        <strain evidence="9">DSM 45196</strain>
    </source>
</reference>
<feature type="transmembrane region" description="Helical" evidence="6">
    <location>
        <begin position="215"/>
        <end position="236"/>
    </location>
</feature>
<keyword evidence="9" id="KW-1185">Reference proteome</keyword>
<dbReference type="SUPFAM" id="SSF103481">
    <property type="entry name" value="Multidrug resistance efflux transporter EmrE"/>
    <property type="match status" value="2"/>
</dbReference>
<feature type="transmembrane region" description="Helical" evidence="6">
    <location>
        <begin position="35"/>
        <end position="55"/>
    </location>
</feature>
<dbReference type="RefSeq" id="WP_009711389.1">
    <property type="nucleotide sequence ID" value="NZ_CP048103.1"/>
</dbReference>
<evidence type="ECO:0000256" key="4">
    <source>
        <dbReference type="ARBA" id="ARBA00022989"/>
    </source>
</evidence>
<comment type="similarity">
    <text evidence="2">Belongs to the EamA transporter family.</text>
</comment>
<dbReference type="PANTHER" id="PTHR32322">
    <property type="entry name" value="INNER MEMBRANE TRANSPORTER"/>
    <property type="match status" value="1"/>
</dbReference>
<feature type="transmembrane region" description="Helical" evidence="6">
    <location>
        <begin position="242"/>
        <end position="262"/>
    </location>
</feature>
<evidence type="ECO:0000256" key="1">
    <source>
        <dbReference type="ARBA" id="ARBA00004127"/>
    </source>
</evidence>
<feature type="transmembrane region" description="Helical" evidence="6">
    <location>
        <begin position="61"/>
        <end position="83"/>
    </location>
</feature>
<dbReference type="Proteomes" id="UP000186795">
    <property type="component" value="Unassembled WGS sequence"/>
</dbReference>
<dbReference type="Pfam" id="PF00892">
    <property type="entry name" value="EamA"/>
    <property type="match status" value="2"/>
</dbReference>
<name>A0A1N7NS18_9BACL</name>
<dbReference type="EMBL" id="FTOD01000010">
    <property type="protein sequence ID" value="SIT01091.1"/>
    <property type="molecule type" value="Genomic_DNA"/>
</dbReference>
<feature type="transmembrane region" description="Helical" evidence="6">
    <location>
        <begin position="6"/>
        <end position="23"/>
    </location>
</feature>
<keyword evidence="4 6" id="KW-1133">Transmembrane helix</keyword>
<feature type="transmembrane region" description="Helical" evidence="6">
    <location>
        <begin position="177"/>
        <end position="195"/>
    </location>
</feature>
<proteinExistence type="inferred from homology"/>
<evidence type="ECO:0000256" key="3">
    <source>
        <dbReference type="ARBA" id="ARBA00022692"/>
    </source>
</evidence>
<feature type="domain" description="EamA" evidence="7">
    <location>
        <begin position="146"/>
        <end position="284"/>
    </location>
</feature>
<evidence type="ECO:0000313" key="8">
    <source>
        <dbReference type="EMBL" id="SIT01091.1"/>
    </source>
</evidence>
<sequence>MWFFWALLSSVTFGMSGFLMKVSSARRGSVTHTLWSLYLTGTLGFAIWVAVTGQFRLDLPILLGGLIVGLGSAAGNWLFMLALAKGPASLTSPLVNTNILLIIAFSVTWYGEHLSLTEWAGVILLVGAVFLIPIDPDEELSIRNRSWYTLVIAATLFFTFRNGGLKVTEEMDMAGETVLFYGYLFSWLWMSVEILRRSRSQQETRDPIGIRTGLLWGGIAGIFSFIGMQLYTLALIGGPASIVAPLFATNSLVVALLSIRFFRERLSPLQKTSLFLLFVGLALTRV</sequence>
<evidence type="ECO:0000256" key="2">
    <source>
        <dbReference type="ARBA" id="ARBA00007362"/>
    </source>
</evidence>
<accession>A0A1N7NS18</accession>
<keyword evidence="3 6" id="KW-0812">Transmembrane</keyword>
<comment type="subcellular location">
    <subcellularLocation>
        <location evidence="1">Endomembrane system</location>
        <topology evidence="1">Multi-pass membrane protein</topology>
    </subcellularLocation>
</comment>